<protein>
    <recommendedName>
        <fullName evidence="12">FTP domain-containing protein</fullName>
    </recommendedName>
</protein>
<feature type="domain" description="Peptidase M4 C-terminal" evidence="9">
    <location>
        <begin position="438"/>
        <end position="548"/>
    </location>
</feature>
<evidence type="ECO:0000256" key="2">
    <source>
        <dbReference type="ARBA" id="ARBA00022670"/>
    </source>
</evidence>
<keyword evidence="2" id="KW-0645">Protease</keyword>
<keyword evidence="7" id="KW-0482">Metalloprotease</keyword>
<dbReference type="InterPro" id="IPR013856">
    <property type="entry name" value="Peptidase_M4_domain"/>
</dbReference>
<dbReference type="SUPFAM" id="SSF55486">
    <property type="entry name" value="Metalloproteases ('zincins'), catalytic domain"/>
    <property type="match status" value="1"/>
</dbReference>
<evidence type="ECO:0000259" key="8">
    <source>
        <dbReference type="Pfam" id="PF01447"/>
    </source>
</evidence>
<dbReference type="Pfam" id="PF02868">
    <property type="entry name" value="Peptidase_M4_C"/>
    <property type="match status" value="1"/>
</dbReference>
<proteinExistence type="inferred from homology"/>
<evidence type="ECO:0000256" key="4">
    <source>
        <dbReference type="ARBA" id="ARBA00022729"/>
    </source>
</evidence>
<accession>A0A382DBA9</accession>
<evidence type="ECO:0008006" key="12">
    <source>
        <dbReference type="Google" id="ProtNLM"/>
    </source>
</evidence>
<dbReference type="GO" id="GO:0004222">
    <property type="term" value="F:metalloendopeptidase activity"/>
    <property type="evidence" value="ECO:0007669"/>
    <property type="project" value="InterPro"/>
</dbReference>
<dbReference type="PANTHER" id="PTHR33794:SF1">
    <property type="entry name" value="BACILLOLYSIN"/>
    <property type="match status" value="1"/>
</dbReference>
<dbReference type="InterPro" id="IPR050728">
    <property type="entry name" value="Zinc_Metalloprotease_M4"/>
</dbReference>
<dbReference type="PRINTS" id="PR00730">
    <property type="entry name" value="THERMOLYSIN"/>
</dbReference>
<feature type="domain" description="Peptidase M4" evidence="8">
    <location>
        <begin position="280"/>
        <end position="434"/>
    </location>
</feature>
<dbReference type="GO" id="GO:0006508">
    <property type="term" value="P:proteolysis"/>
    <property type="evidence" value="ECO:0007669"/>
    <property type="project" value="UniProtKB-KW"/>
</dbReference>
<reference evidence="11" key="1">
    <citation type="submission" date="2018-05" db="EMBL/GenBank/DDBJ databases">
        <authorList>
            <person name="Lanie J.A."/>
            <person name="Ng W.-L."/>
            <person name="Kazmierczak K.M."/>
            <person name="Andrzejewski T.M."/>
            <person name="Davidsen T.M."/>
            <person name="Wayne K.J."/>
            <person name="Tettelin H."/>
            <person name="Glass J.I."/>
            <person name="Rusch D."/>
            <person name="Podicherti R."/>
            <person name="Tsui H.-C.T."/>
            <person name="Winkler M.E."/>
        </authorList>
    </citation>
    <scope>NUCLEOTIDE SEQUENCE</scope>
</reference>
<evidence type="ECO:0000256" key="7">
    <source>
        <dbReference type="ARBA" id="ARBA00023049"/>
    </source>
</evidence>
<evidence type="ECO:0000256" key="5">
    <source>
        <dbReference type="ARBA" id="ARBA00022801"/>
    </source>
</evidence>
<dbReference type="AlphaFoldDB" id="A0A382DBA9"/>
<gene>
    <name evidence="11" type="ORF">METZ01_LOCUS188562</name>
</gene>
<evidence type="ECO:0000259" key="9">
    <source>
        <dbReference type="Pfam" id="PF02868"/>
    </source>
</evidence>
<keyword evidence="4" id="KW-0732">Signal</keyword>
<evidence type="ECO:0000256" key="1">
    <source>
        <dbReference type="ARBA" id="ARBA00009388"/>
    </source>
</evidence>
<feature type="non-terminal residue" evidence="11">
    <location>
        <position position="548"/>
    </location>
</feature>
<feature type="domain" description="FTP" evidence="10">
    <location>
        <begin position="125"/>
        <end position="173"/>
    </location>
</feature>
<sequence length="548" mass="61118">MAAATSLTLLLALPTLAGPHGKAVKPLRTAQQSSTRLLHMPTNQPLQPSAGLLRSQLTARKRLTNSSDWKVRRDKLQQTPIFIEFDSPVVAAGKNAATVSADAALINFVAEHRVIFKLVDPQAELRHAMTRVDAAGRRHVQLATHYNGVPIWGAQLVGHLDDKGGLYAINGRYRSTPHYIDEFKPKIPREVAIDRARADLASRQSIKALSFRSRQLLKYYAPNAELCLWSPKPEAPLRLTWVVEIRPNIYERWRYFFDAMDGQLAERYQASPSDGPALGNGLNLAGQTVNLHTLEHDGLFYLIDGTRQYFDEQNFNLDDPSGVLWTIDAQSTDVERIEHVTSTDNNFADPVSVSAHENMARIYEYFLTKHGRAGISNDATATISIVHVTEDGESMENAYWNGVFMAYGDGGEAISPLAESLDIAAHEMTHGIIERTVNLEYRNQSGALNESFADIFGVLIDDGDWLVGEDVVNKDYFPSGALRDVQDPHNGDTQDGWIWQPAHMDEFQEMDENEDNGGVHVNSGIPNRAAYLIAEEIGREKMGKIYYH</sequence>
<organism evidence="11">
    <name type="scientific">marine metagenome</name>
    <dbReference type="NCBI Taxonomy" id="408172"/>
    <lineage>
        <taxon>unclassified sequences</taxon>
        <taxon>metagenomes</taxon>
        <taxon>ecological metagenomes</taxon>
    </lineage>
</organism>
<dbReference type="Gene3D" id="3.10.170.10">
    <property type="match status" value="1"/>
</dbReference>
<evidence type="ECO:0000256" key="3">
    <source>
        <dbReference type="ARBA" id="ARBA00022723"/>
    </source>
</evidence>
<dbReference type="EMBL" id="UINC01038547">
    <property type="protein sequence ID" value="SVB35708.1"/>
    <property type="molecule type" value="Genomic_DNA"/>
</dbReference>
<dbReference type="InterPro" id="IPR011096">
    <property type="entry name" value="FTP_domain"/>
</dbReference>
<evidence type="ECO:0000259" key="10">
    <source>
        <dbReference type="Pfam" id="PF07504"/>
    </source>
</evidence>
<dbReference type="Pfam" id="PF07504">
    <property type="entry name" value="FTP"/>
    <property type="match status" value="1"/>
</dbReference>
<name>A0A382DBA9_9ZZZZ</name>
<keyword evidence="5" id="KW-0378">Hydrolase</keyword>
<dbReference type="GO" id="GO:0046872">
    <property type="term" value="F:metal ion binding"/>
    <property type="evidence" value="ECO:0007669"/>
    <property type="project" value="UniProtKB-KW"/>
</dbReference>
<dbReference type="Pfam" id="PF01447">
    <property type="entry name" value="Peptidase_M4"/>
    <property type="match status" value="1"/>
</dbReference>
<dbReference type="InterPro" id="IPR001570">
    <property type="entry name" value="Peptidase_M4_C_domain"/>
</dbReference>
<keyword evidence="6" id="KW-0862">Zinc</keyword>
<evidence type="ECO:0000256" key="6">
    <source>
        <dbReference type="ARBA" id="ARBA00022833"/>
    </source>
</evidence>
<evidence type="ECO:0000313" key="11">
    <source>
        <dbReference type="EMBL" id="SVB35708.1"/>
    </source>
</evidence>
<dbReference type="PANTHER" id="PTHR33794">
    <property type="entry name" value="BACILLOLYSIN"/>
    <property type="match status" value="1"/>
</dbReference>
<dbReference type="InterPro" id="IPR027268">
    <property type="entry name" value="Peptidase_M4/M1_CTD_sf"/>
</dbReference>
<dbReference type="InterPro" id="IPR023612">
    <property type="entry name" value="Peptidase_M4"/>
</dbReference>
<dbReference type="Gene3D" id="3.10.450.490">
    <property type="match status" value="1"/>
</dbReference>
<comment type="similarity">
    <text evidence="1">Belongs to the peptidase M4 family.</text>
</comment>
<keyword evidence="3" id="KW-0479">Metal-binding</keyword>
<dbReference type="Gene3D" id="1.10.390.10">
    <property type="entry name" value="Neutral Protease Domain 2"/>
    <property type="match status" value="1"/>
</dbReference>
<dbReference type="CDD" id="cd09597">
    <property type="entry name" value="M4_TLP"/>
    <property type="match status" value="1"/>
</dbReference>